<dbReference type="RefSeq" id="WP_213946613.1">
    <property type="nucleotide sequence ID" value="NZ_JAHCMY010000018.1"/>
</dbReference>
<name>A0AAP2G283_9BACT</name>
<evidence type="ECO:0008006" key="3">
    <source>
        <dbReference type="Google" id="ProtNLM"/>
    </source>
</evidence>
<dbReference type="AlphaFoldDB" id="A0AAP2G283"/>
<dbReference type="PROSITE" id="PS51257">
    <property type="entry name" value="PROKAR_LIPOPROTEIN"/>
    <property type="match status" value="1"/>
</dbReference>
<evidence type="ECO:0000313" key="1">
    <source>
        <dbReference type="EMBL" id="MBS9525754.1"/>
    </source>
</evidence>
<protein>
    <recommendedName>
        <fullName evidence="3">Lipoprotein</fullName>
    </recommendedName>
</protein>
<dbReference type="Proteomes" id="UP001319104">
    <property type="component" value="Unassembled WGS sequence"/>
</dbReference>
<proteinExistence type="predicted"/>
<reference evidence="1 2" key="1">
    <citation type="submission" date="2021-05" db="EMBL/GenBank/DDBJ databases">
        <authorList>
            <person name="Zhang Z.D."/>
            <person name="Osman G."/>
        </authorList>
    </citation>
    <scope>NUCLEOTIDE SEQUENCE [LARGE SCALE GENOMIC DNA]</scope>
    <source>
        <strain evidence="1 2">KCTC 32217</strain>
    </source>
</reference>
<dbReference type="SUPFAM" id="SSF75011">
    <property type="entry name" value="3-carboxy-cis,cis-mucoante lactonizing enzyme"/>
    <property type="match status" value="1"/>
</dbReference>
<gene>
    <name evidence="1" type="ORF">KI659_17170</name>
</gene>
<dbReference type="EMBL" id="JAHCMY010000018">
    <property type="protein sequence ID" value="MBS9525754.1"/>
    <property type="molecule type" value="Genomic_DNA"/>
</dbReference>
<comment type="caution">
    <text evidence="1">The sequence shown here is derived from an EMBL/GenBank/DDBJ whole genome shotgun (WGS) entry which is preliminary data.</text>
</comment>
<organism evidence="1 2">
    <name type="scientific">Litoribacter ruber</name>
    <dbReference type="NCBI Taxonomy" id="702568"/>
    <lineage>
        <taxon>Bacteria</taxon>
        <taxon>Pseudomonadati</taxon>
        <taxon>Bacteroidota</taxon>
        <taxon>Cytophagia</taxon>
        <taxon>Cytophagales</taxon>
        <taxon>Cyclobacteriaceae</taxon>
        <taxon>Litoribacter</taxon>
    </lineage>
</organism>
<keyword evidence="2" id="KW-1185">Reference proteome</keyword>
<accession>A0AAP2G283</accession>
<evidence type="ECO:0000313" key="2">
    <source>
        <dbReference type="Proteomes" id="UP001319104"/>
    </source>
</evidence>
<sequence length="387" mass="44747">MKYNLVLICAILLAIGCTSPQDEKKSQDSLAGEWAVVDSVTVEYLGNMTLSDISPDGKHLLAADYRKNTYFILNESGEILQELQKGGDTPDTYGQYLSEMGFWDDQTVFIMGTKAIKWYDLQGNEVKSTPMKGDYQKSVTMRYTGGQAQKISLGDEQHLLHQGHMPKIKRTEKRYMDEVRGGTLINTNNFEMIELFPLEEDSRFRDGNLYDNGDLYSRLAVGEDKIYVSFDGDPTLYAYEKDEPFNLAFKKPLTLQNVQPNEGMPVEYADVDVYFDPAKSGLRFLQADNRSVYLQYFEGISKERMAELEQIDDMNKWMAEYEEELNTRENRLKLFDAEGNEQVDLRLHDKFDGQAGFLARHDHLYFNKVKNEEEEEDYVVFYKVRVE</sequence>